<dbReference type="CDD" id="cd06257">
    <property type="entry name" value="DnaJ"/>
    <property type="match status" value="1"/>
</dbReference>
<dbReference type="PANTHER" id="PTHR44825:SF1">
    <property type="entry name" value="DNAJ HOMOLOG SUBFAMILY C MEMBER 4"/>
    <property type="match status" value="1"/>
</dbReference>
<keyword evidence="2" id="KW-0812">Transmembrane</keyword>
<dbReference type="AlphaFoldDB" id="A0A9W9YJB4"/>
<dbReference type="Proteomes" id="UP001163046">
    <property type="component" value="Unassembled WGS sequence"/>
</dbReference>
<feature type="transmembrane region" description="Helical" evidence="2">
    <location>
        <begin position="165"/>
        <end position="185"/>
    </location>
</feature>
<comment type="caution">
    <text evidence="4">The sequence shown here is derived from an EMBL/GenBank/DDBJ whole genome shotgun (WGS) entry which is preliminary data.</text>
</comment>
<dbReference type="OrthoDB" id="5960227at2759"/>
<dbReference type="CDD" id="cd12087">
    <property type="entry name" value="TM_EGFR-like"/>
    <property type="match status" value="1"/>
</dbReference>
<evidence type="ECO:0000256" key="1">
    <source>
        <dbReference type="SAM" id="MobiDB-lite"/>
    </source>
</evidence>
<dbReference type="InterPro" id="IPR036869">
    <property type="entry name" value="J_dom_sf"/>
</dbReference>
<name>A0A9W9YJB4_9CNID</name>
<sequence>MFMYGKAQERQPFQVCSRCPYSTNTQASTSRKPTLYDVLDVSEKATLGEIRDAFITKSKKLHPDMNPHKPELHTRFVQINNAYSVLSNVSHRHEYDLRLSQMPISKSSSSGASPFGSVPPRRQSSHSYYYERATSNSKYRQTRSYDFATPRPVENYAKKQKSNRLIVLGAVAFMLIGATVEYAFIRARHNKYKSHADESSRKANQLYVEVREKARSNGLKKQLELLVSQHSELERVAATKVLQRHFDNNEK</sequence>
<evidence type="ECO:0000313" key="4">
    <source>
        <dbReference type="EMBL" id="KAJ7340053.1"/>
    </source>
</evidence>
<dbReference type="SUPFAM" id="SSF46565">
    <property type="entry name" value="Chaperone J-domain"/>
    <property type="match status" value="1"/>
</dbReference>
<dbReference type="PANTHER" id="PTHR44825">
    <property type="match status" value="1"/>
</dbReference>
<dbReference type="Gene3D" id="1.10.287.110">
    <property type="entry name" value="DnaJ domain"/>
    <property type="match status" value="1"/>
</dbReference>
<evidence type="ECO:0000313" key="5">
    <source>
        <dbReference type="Proteomes" id="UP001163046"/>
    </source>
</evidence>
<dbReference type="SMART" id="SM00271">
    <property type="entry name" value="DnaJ"/>
    <property type="match status" value="1"/>
</dbReference>
<dbReference type="InterPro" id="IPR052763">
    <property type="entry name" value="DnaJ_C4"/>
</dbReference>
<dbReference type="PROSITE" id="PS00636">
    <property type="entry name" value="DNAJ_1"/>
    <property type="match status" value="1"/>
</dbReference>
<keyword evidence="5" id="KW-1185">Reference proteome</keyword>
<organism evidence="4 5">
    <name type="scientific">Desmophyllum pertusum</name>
    <dbReference type="NCBI Taxonomy" id="174260"/>
    <lineage>
        <taxon>Eukaryota</taxon>
        <taxon>Metazoa</taxon>
        <taxon>Cnidaria</taxon>
        <taxon>Anthozoa</taxon>
        <taxon>Hexacorallia</taxon>
        <taxon>Scleractinia</taxon>
        <taxon>Caryophylliina</taxon>
        <taxon>Caryophylliidae</taxon>
        <taxon>Desmophyllum</taxon>
    </lineage>
</organism>
<dbReference type="InterPro" id="IPR018253">
    <property type="entry name" value="DnaJ_domain_CS"/>
</dbReference>
<dbReference type="PRINTS" id="PR00625">
    <property type="entry name" value="JDOMAIN"/>
</dbReference>
<proteinExistence type="predicted"/>
<gene>
    <name evidence="4" type="primary">dnajc4</name>
    <name evidence="4" type="ORF">OS493_002776</name>
</gene>
<protein>
    <submittedName>
        <fullName evidence="4">DnaJ molecular chaperone y domain</fullName>
    </submittedName>
</protein>
<reference evidence="4" key="1">
    <citation type="submission" date="2023-01" db="EMBL/GenBank/DDBJ databases">
        <title>Genome assembly of the deep-sea coral Lophelia pertusa.</title>
        <authorList>
            <person name="Herrera S."/>
            <person name="Cordes E."/>
        </authorList>
    </citation>
    <scope>NUCLEOTIDE SEQUENCE</scope>
    <source>
        <strain evidence="4">USNM1676648</strain>
        <tissue evidence="4">Polyp</tissue>
    </source>
</reference>
<keyword evidence="2" id="KW-1133">Transmembrane helix</keyword>
<dbReference type="PROSITE" id="PS50076">
    <property type="entry name" value="DNAJ_2"/>
    <property type="match status" value="1"/>
</dbReference>
<accession>A0A9W9YJB4</accession>
<feature type="compositionally biased region" description="Low complexity" evidence="1">
    <location>
        <begin position="104"/>
        <end position="120"/>
    </location>
</feature>
<evidence type="ECO:0000259" key="3">
    <source>
        <dbReference type="PROSITE" id="PS50076"/>
    </source>
</evidence>
<keyword evidence="2" id="KW-0472">Membrane</keyword>
<dbReference type="Pfam" id="PF00226">
    <property type="entry name" value="DnaJ"/>
    <property type="match status" value="1"/>
</dbReference>
<dbReference type="EMBL" id="MU827778">
    <property type="protein sequence ID" value="KAJ7340053.1"/>
    <property type="molecule type" value="Genomic_DNA"/>
</dbReference>
<evidence type="ECO:0000256" key="2">
    <source>
        <dbReference type="SAM" id="Phobius"/>
    </source>
</evidence>
<feature type="domain" description="J" evidence="3">
    <location>
        <begin position="34"/>
        <end position="99"/>
    </location>
</feature>
<feature type="region of interest" description="Disordered" evidence="1">
    <location>
        <begin position="104"/>
        <end position="135"/>
    </location>
</feature>
<dbReference type="InterPro" id="IPR001623">
    <property type="entry name" value="DnaJ_domain"/>
</dbReference>